<protein>
    <submittedName>
        <fullName evidence="2">Uncharacterized protein</fullName>
    </submittedName>
</protein>
<dbReference type="EMBL" id="HBIR01037038">
    <property type="protein sequence ID" value="CAE0568275.1"/>
    <property type="molecule type" value="Transcribed_RNA"/>
</dbReference>
<feature type="region of interest" description="Disordered" evidence="1">
    <location>
        <begin position="1"/>
        <end position="31"/>
    </location>
</feature>
<accession>A0A7S3SYY7</accession>
<organism evidence="2">
    <name type="scientific">Emiliania huxleyi</name>
    <name type="common">Coccolithophore</name>
    <name type="synonym">Pontosphaera huxleyi</name>
    <dbReference type="NCBI Taxonomy" id="2903"/>
    <lineage>
        <taxon>Eukaryota</taxon>
        <taxon>Haptista</taxon>
        <taxon>Haptophyta</taxon>
        <taxon>Prymnesiophyceae</taxon>
        <taxon>Isochrysidales</taxon>
        <taxon>Noelaerhabdaceae</taxon>
        <taxon>Emiliania</taxon>
    </lineage>
</organism>
<gene>
    <name evidence="2" type="ORF">EHUX00137_LOCUS28912</name>
</gene>
<feature type="compositionally biased region" description="Low complexity" evidence="1">
    <location>
        <begin position="15"/>
        <end position="27"/>
    </location>
</feature>
<feature type="region of interest" description="Disordered" evidence="1">
    <location>
        <begin position="73"/>
        <end position="94"/>
    </location>
</feature>
<name>A0A7S3SYY7_EMIHU</name>
<sequence length="124" mass="13480">MRGRRSARHRRAGRRWAGTSGSTAAATPRHFPDALPGGRLFRDTSCRLDRCFYLCPPPRTGSSVPQVQPTAVSLVGKSQPPSLHGRTVETRGGKRQKLLPSDHRGLLVSFAPRRAGAGWAAELD</sequence>
<reference evidence="2" key="1">
    <citation type="submission" date="2021-01" db="EMBL/GenBank/DDBJ databases">
        <authorList>
            <person name="Corre E."/>
            <person name="Pelletier E."/>
            <person name="Niang G."/>
            <person name="Scheremetjew M."/>
            <person name="Finn R."/>
            <person name="Kale V."/>
            <person name="Holt S."/>
            <person name="Cochrane G."/>
            <person name="Meng A."/>
            <person name="Brown T."/>
            <person name="Cohen L."/>
        </authorList>
    </citation>
    <scope>NUCLEOTIDE SEQUENCE</scope>
    <source>
        <strain evidence="2">379</strain>
    </source>
</reference>
<dbReference type="AlphaFoldDB" id="A0A7S3SYY7"/>
<proteinExistence type="predicted"/>
<evidence type="ECO:0000256" key="1">
    <source>
        <dbReference type="SAM" id="MobiDB-lite"/>
    </source>
</evidence>
<evidence type="ECO:0000313" key="2">
    <source>
        <dbReference type="EMBL" id="CAE0568275.1"/>
    </source>
</evidence>
<feature type="compositionally biased region" description="Basic residues" evidence="1">
    <location>
        <begin position="1"/>
        <end position="14"/>
    </location>
</feature>